<evidence type="ECO:0008006" key="4">
    <source>
        <dbReference type="Google" id="ProtNLM"/>
    </source>
</evidence>
<dbReference type="EMBL" id="JANUCP010000005">
    <property type="protein sequence ID" value="MCS3920291.1"/>
    <property type="molecule type" value="Genomic_DNA"/>
</dbReference>
<sequence length="82" mass="8775">MMRKNLLAFLFFVTVSPCLRFTASPLHPVPCPVKTSVGDKPPDATVSSAWRGPCPPNAAEQIGVTKIPHQLPTEASGIFSQS</sequence>
<accession>A0ABT2ES98</accession>
<reference evidence="2 3" key="1">
    <citation type="submission" date="2022-08" db="EMBL/GenBank/DDBJ databases">
        <title>Bacterial and archaeal communities from various locations to study Microbial Dark Matter (Phase II).</title>
        <authorList>
            <person name="Stepanauskas R."/>
        </authorList>
    </citation>
    <scope>NUCLEOTIDE SEQUENCE [LARGE SCALE GENOMIC DNA]</scope>
    <source>
        <strain evidence="2 3">PD1</strain>
    </source>
</reference>
<keyword evidence="1" id="KW-0732">Signal</keyword>
<evidence type="ECO:0000256" key="1">
    <source>
        <dbReference type="SAM" id="SignalP"/>
    </source>
</evidence>
<feature type="signal peptide" evidence="1">
    <location>
        <begin position="1"/>
        <end position="20"/>
    </location>
</feature>
<feature type="chain" id="PRO_5047215179" description="Secreted protein" evidence="1">
    <location>
        <begin position="21"/>
        <end position="82"/>
    </location>
</feature>
<protein>
    <recommendedName>
        <fullName evidence="4">Secreted protein</fullName>
    </recommendedName>
</protein>
<gene>
    <name evidence="2" type="ORF">M2350_002720</name>
</gene>
<evidence type="ECO:0000313" key="2">
    <source>
        <dbReference type="EMBL" id="MCS3920291.1"/>
    </source>
</evidence>
<proteinExistence type="predicted"/>
<organism evidence="2 3">
    <name type="scientific">Candidatus Fervidibacter sacchari</name>
    <dbReference type="NCBI Taxonomy" id="1448929"/>
    <lineage>
        <taxon>Bacteria</taxon>
        <taxon>Candidatus Fervidibacterota</taxon>
        <taxon>Candidatus Fervidibacter</taxon>
    </lineage>
</organism>
<dbReference type="RefSeq" id="WP_259098912.1">
    <property type="nucleotide sequence ID" value="NZ_CP130454.1"/>
</dbReference>
<keyword evidence="3" id="KW-1185">Reference proteome</keyword>
<evidence type="ECO:0000313" key="3">
    <source>
        <dbReference type="Proteomes" id="UP001204798"/>
    </source>
</evidence>
<comment type="caution">
    <text evidence="2">The sequence shown here is derived from an EMBL/GenBank/DDBJ whole genome shotgun (WGS) entry which is preliminary data.</text>
</comment>
<dbReference type="Proteomes" id="UP001204798">
    <property type="component" value="Unassembled WGS sequence"/>
</dbReference>
<name>A0ABT2ES98_9BACT</name>